<name>A0A8S2DQB6_9BILA</name>
<evidence type="ECO:0000313" key="3">
    <source>
        <dbReference type="Proteomes" id="UP000677228"/>
    </source>
</evidence>
<evidence type="ECO:0008006" key="4">
    <source>
        <dbReference type="Google" id="ProtNLM"/>
    </source>
</evidence>
<sequence>MCVSNDNCESVSICAIRTDDIINVNFKSESESITISTSTTACLHDAVKSLNRSGDYMVFIISEAIISDLKQPLSNFLSRNSSVNKCSDDPDVTFQLCFVITIIKLDDGYPMQIPVERRNTSVADIVKNIWHRLNLDESENFCLVNNSMNVIDDTMYLSNMNENNYLFLNENQTYTITIKNNEKLIDIDDEMLNDFLV</sequence>
<proteinExistence type="predicted"/>
<protein>
    <recommendedName>
        <fullName evidence="4">Ubiquitin-like domain-containing protein</fullName>
    </recommendedName>
</protein>
<dbReference type="Proteomes" id="UP000682733">
    <property type="component" value="Unassembled WGS sequence"/>
</dbReference>
<evidence type="ECO:0000313" key="2">
    <source>
        <dbReference type="EMBL" id="CAF3772054.1"/>
    </source>
</evidence>
<dbReference type="EMBL" id="CAJOBA010006413">
    <property type="protein sequence ID" value="CAF3772054.1"/>
    <property type="molecule type" value="Genomic_DNA"/>
</dbReference>
<reference evidence="1" key="1">
    <citation type="submission" date="2021-02" db="EMBL/GenBank/DDBJ databases">
        <authorList>
            <person name="Nowell W R."/>
        </authorList>
    </citation>
    <scope>NUCLEOTIDE SEQUENCE</scope>
</reference>
<comment type="caution">
    <text evidence="1">The sequence shown here is derived from an EMBL/GenBank/DDBJ whole genome shotgun (WGS) entry which is preliminary data.</text>
</comment>
<dbReference type="Proteomes" id="UP000677228">
    <property type="component" value="Unassembled WGS sequence"/>
</dbReference>
<organism evidence="1 3">
    <name type="scientific">Didymodactylos carnosus</name>
    <dbReference type="NCBI Taxonomy" id="1234261"/>
    <lineage>
        <taxon>Eukaryota</taxon>
        <taxon>Metazoa</taxon>
        <taxon>Spiralia</taxon>
        <taxon>Gnathifera</taxon>
        <taxon>Rotifera</taxon>
        <taxon>Eurotatoria</taxon>
        <taxon>Bdelloidea</taxon>
        <taxon>Philodinida</taxon>
        <taxon>Philodinidae</taxon>
        <taxon>Didymodactylos</taxon>
    </lineage>
</organism>
<dbReference type="EMBL" id="CAJNOK010006405">
    <property type="protein sequence ID" value="CAF1002738.1"/>
    <property type="molecule type" value="Genomic_DNA"/>
</dbReference>
<accession>A0A8S2DQB6</accession>
<evidence type="ECO:0000313" key="1">
    <source>
        <dbReference type="EMBL" id="CAF1002738.1"/>
    </source>
</evidence>
<gene>
    <name evidence="1" type="ORF">OVA965_LOCUS14641</name>
    <name evidence="2" type="ORF">TMI583_LOCUS14645</name>
</gene>
<dbReference type="AlphaFoldDB" id="A0A8S2DQB6"/>